<dbReference type="PANTHER" id="PTHR45033">
    <property type="match status" value="1"/>
</dbReference>
<dbReference type="InterPro" id="IPR020843">
    <property type="entry name" value="ER"/>
</dbReference>
<reference evidence="2 3" key="1">
    <citation type="submission" date="2018-06" db="EMBL/GenBank/DDBJ databases">
        <title>Thermoflavimicrobium daqus sp. nov., a thermophilic microbe isolated from Moutai-flavour Daqu.</title>
        <authorList>
            <person name="Wang X."/>
            <person name="Zhou H."/>
        </authorList>
    </citation>
    <scope>NUCLEOTIDE SEQUENCE [LARGE SCALE GENOMIC DNA]</scope>
    <source>
        <strain evidence="2 3">FBKL4.011</strain>
    </source>
</reference>
<dbReference type="SMART" id="SM00829">
    <property type="entry name" value="PKS_ER"/>
    <property type="match status" value="1"/>
</dbReference>
<name>A0A364K0Y3_9BACL</name>
<dbReference type="InterPro" id="IPR013154">
    <property type="entry name" value="ADH-like_N"/>
</dbReference>
<comment type="caution">
    <text evidence="2">The sequence shown here is derived from an EMBL/GenBank/DDBJ whole genome shotgun (WGS) entry which is preliminary data.</text>
</comment>
<dbReference type="SUPFAM" id="SSF50129">
    <property type="entry name" value="GroES-like"/>
    <property type="match status" value="1"/>
</dbReference>
<feature type="domain" description="Enoyl reductase (ER)" evidence="1">
    <location>
        <begin position="10"/>
        <end position="331"/>
    </location>
</feature>
<evidence type="ECO:0000313" key="2">
    <source>
        <dbReference type="EMBL" id="RAL21344.1"/>
    </source>
</evidence>
<protein>
    <submittedName>
        <fullName evidence="2">Alcohol dehydrogenase</fullName>
    </submittedName>
</protein>
<accession>A0A364K0Y3</accession>
<dbReference type="Pfam" id="PF00107">
    <property type="entry name" value="ADH_zinc_N"/>
    <property type="match status" value="1"/>
</dbReference>
<sequence>MKAVFLREIGGPQKLSYEEIDKPVPQSDEVLVRMKYAALNRRDLWITYGLYPGMTLPTILGSDGAGEVIDIGKEVTNVNIGDLVIINPALHWGANPHYYSSNFSILGMPKAGTFADYTLVPSEQIFLKPEHLSLETAAAMPLGGVTAYRALFTRGHLQPSDTVFIPGIGSGVALFALQMALAHGAKVFVSSSNDQKLALAKKLGASGGVNYRSEDWVKQLKQLMGGADLIIDCVGGSQFNHLLHIAKPGGRIVNFGTTGGPVPELQLPKLFFKHIDIRGTTMGSPQDFQNMLQFISQHQIHPVIDRSYPITEIKEALTYMEKGGNFGKITIKITND</sequence>
<dbReference type="Pfam" id="PF08240">
    <property type="entry name" value="ADH_N"/>
    <property type="match status" value="1"/>
</dbReference>
<proteinExistence type="predicted"/>
<dbReference type="InterPro" id="IPR013149">
    <property type="entry name" value="ADH-like_C"/>
</dbReference>
<dbReference type="InterPro" id="IPR052711">
    <property type="entry name" value="Zinc_ADH-like"/>
</dbReference>
<keyword evidence="3" id="KW-1185">Reference proteome</keyword>
<dbReference type="Gene3D" id="3.90.180.10">
    <property type="entry name" value="Medium-chain alcohol dehydrogenases, catalytic domain"/>
    <property type="match status" value="1"/>
</dbReference>
<reference evidence="2 3" key="2">
    <citation type="submission" date="2018-06" db="EMBL/GenBank/DDBJ databases">
        <authorList>
            <person name="Zhirakovskaya E."/>
        </authorList>
    </citation>
    <scope>NUCLEOTIDE SEQUENCE [LARGE SCALE GENOMIC DNA]</scope>
    <source>
        <strain evidence="2 3">FBKL4.011</strain>
    </source>
</reference>
<dbReference type="InterPro" id="IPR036291">
    <property type="entry name" value="NAD(P)-bd_dom_sf"/>
</dbReference>
<dbReference type="Gene3D" id="3.40.50.720">
    <property type="entry name" value="NAD(P)-binding Rossmann-like Domain"/>
    <property type="match status" value="1"/>
</dbReference>
<dbReference type="OrthoDB" id="9787435at2"/>
<dbReference type="RefSeq" id="WP_113660227.1">
    <property type="nucleotide sequence ID" value="NZ_KZ845677.1"/>
</dbReference>
<dbReference type="GO" id="GO:0016491">
    <property type="term" value="F:oxidoreductase activity"/>
    <property type="evidence" value="ECO:0007669"/>
    <property type="project" value="InterPro"/>
</dbReference>
<gene>
    <name evidence="2" type="ORF">DL897_16510</name>
</gene>
<evidence type="ECO:0000259" key="1">
    <source>
        <dbReference type="SMART" id="SM00829"/>
    </source>
</evidence>
<dbReference type="Proteomes" id="UP000251213">
    <property type="component" value="Unassembled WGS sequence"/>
</dbReference>
<dbReference type="InterPro" id="IPR011032">
    <property type="entry name" value="GroES-like_sf"/>
</dbReference>
<dbReference type="AlphaFoldDB" id="A0A364K0Y3"/>
<dbReference type="EMBL" id="QJKK01000015">
    <property type="protein sequence ID" value="RAL21344.1"/>
    <property type="molecule type" value="Genomic_DNA"/>
</dbReference>
<dbReference type="SUPFAM" id="SSF51735">
    <property type="entry name" value="NAD(P)-binding Rossmann-fold domains"/>
    <property type="match status" value="1"/>
</dbReference>
<dbReference type="PANTHER" id="PTHR45033:SF3">
    <property type="entry name" value="DEHYDROGENASE, PUTATIVE (AFU_ORTHOLOGUE AFUA_2G13270)-RELATED"/>
    <property type="match status" value="1"/>
</dbReference>
<evidence type="ECO:0000313" key="3">
    <source>
        <dbReference type="Proteomes" id="UP000251213"/>
    </source>
</evidence>
<organism evidence="2 3">
    <name type="scientific">Thermoflavimicrobium daqui</name>
    <dbReference type="NCBI Taxonomy" id="2137476"/>
    <lineage>
        <taxon>Bacteria</taxon>
        <taxon>Bacillati</taxon>
        <taxon>Bacillota</taxon>
        <taxon>Bacilli</taxon>
        <taxon>Bacillales</taxon>
        <taxon>Thermoactinomycetaceae</taxon>
        <taxon>Thermoflavimicrobium</taxon>
    </lineage>
</organism>